<dbReference type="EMBL" id="KI517683">
    <property type="protein sequence ID" value="ESQ34060.1"/>
    <property type="molecule type" value="Genomic_DNA"/>
</dbReference>
<protein>
    <recommendedName>
        <fullName evidence="4">Pentacotripeptide-repeat region of PRORP domain-containing protein</fullName>
    </recommendedName>
</protein>
<evidence type="ECO:0000313" key="2">
    <source>
        <dbReference type="EMBL" id="ESQ34060.1"/>
    </source>
</evidence>
<keyword evidence="3" id="KW-1185">Reference proteome</keyword>
<dbReference type="Gramene" id="ESQ34060">
    <property type="protein sequence ID" value="ESQ34060"/>
    <property type="gene ID" value="EUTSA_v10009763mg"/>
</dbReference>
<dbReference type="GO" id="GO:0005739">
    <property type="term" value="C:mitochondrion"/>
    <property type="evidence" value="ECO:0007669"/>
    <property type="project" value="TreeGrafter"/>
</dbReference>
<name>V4K8W5_EUTSA</name>
<dbReference type="KEGG" id="eus:EUTSA_v10009763mg"/>
<evidence type="ECO:0000256" key="1">
    <source>
        <dbReference type="ARBA" id="ARBA00007626"/>
    </source>
</evidence>
<evidence type="ECO:0008006" key="4">
    <source>
        <dbReference type="Google" id="ProtNLM"/>
    </source>
</evidence>
<dbReference type="Proteomes" id="UP000030689">
    <property type="component" value="Unassembled WGS sequence"/>
</dbReference>
<proteinExistence type="inferred from homology"/>
<dbReference type="PANTHER" id="PTHR45717">
    <property type="entry name" value="OS12G0527900 PROTEIN"/>
    <property type="match status" value="1"/>
</dbReference>
<dbReference type="eggNOG" id="KOG4197">
    <property type="taxonomic scope" value="Eukaryota"/>
</dbReference>
<accession>V4K8W5</accession>
<organism evidence="2 3">
    <name type="scientific">Eutrema salsugineum</name>
    <name type="common">Saltwater cress</name>
    <name type="synonym">Sisymbrium salsugineum</name>
    <dbReference type="NCBI Taxonomy" id="72664"/>
    <lineage>
        <taxon>Eukaryota</taxon>
        <taxon>Viridiplantae</taxon>
        <taxon>Streptophyta</taxon>
        <taxon>Embryophyta</taxon>
        <taxon>Tracheophyta</taxon>
        <taxon>Spermatophyta</taxon>
        <taxon>Magnoliopsida</taxon>
        <taxon>eudicotyledons</taxon>
        <taxon>Gunneridae</taxon>
        <taxon>Pentapetalae</taxon>
        <taxon>rosids</taxon>
        <taxon>malvids</taxon>
        <taxon>Brassicales</taxon>
        <taxon>Brassicaceae</taxon>
        <taxon>Eutremeae</taxon>
        <taxon>Eutrema</taxon>
    </lineage>
</organism>
<dbReference type="PANTHER" id="PTHR45717:SF22">
    <property type="entry name" value="PENTATRICOPEPTIDE REPEAT (PPR) SUPERFAMILY PROTEIN"/>
    <property type="match status" value="1"/>
</dbReference>
<dbReference type="InterPro" id="IPR011990">
    <property type="entry name" value="TPR-like_helical_dom_sf"/>
</dbReference>
<dbReference type="AlphaFoldDB" id="V4K8W5"/>
<sequence>MQRLGQYSRNFPLFRKTQLIRFSGTLTSAKLNDTLHSRVMAVEKRILRRVKVTPVLDEWLEQGNQINPNDLKGVVKSLCESQRFDHALQVLEWIPKRGVFDVSSEYFASRLYLVEIHSGLREAEKFFKSIPENMRDDSLSFLSKPNPYYNMISLYGLLGERNMVEEIMRQMEENGVEHDKILTANNVLKAYASVPDVEAMEKFLMGLEDENPRFQLAWQTGISMAKAYLKGGSRRKAIEMLRRTEVRVDAKSKDSAYKVLMELYREAGAKQDESRLYRRINPNVQQGKTTRAYESKGGGCGGTCFYCGCGGGGGNSSGGGNSGGDDGGGGNSGGDDSGGGSGGGGCGGCGSGCGGCGSWD</sequence>
<comment type="similarity">
    <text evidence="1">Belongs to the PPR family. P subfamily.</text>
</comment>
<evidence type="ECO:0000313" key="3">
    <source>
        <dbReference type="Proteomes" id="UP000030689"/>
    </source>
</evidence>
<reference evidence="2 3" key="1">
    <citation type="journal article" date="2013" name="Front. Plant Sci.">
        <title>The Reference Genome of the Halophytic Plant Eutrema salsugineum.</title>
        <authorList>
            <person name="Yang R."/>
            <person name="Jarvis D.E."/>
            <person name="Chen H."/>
            <person name="Beilstein M.A."/>
            <person name="Grimwood J."/>
            <person name="Jenkins J."/>
            <person name="Shu S."/>
            <person name="Prochnik S."/>
            <person name="Xin M."/>
            <person name="Ma C."/>
            <person name="Schmutz J."/>
            <person name="Wing R.A."/>
            <person name="Mitchell-Olds T."/>
            <person name="Schumaker K.S."/>
            <person name="Wang X."/>
        </authorList>
    </citation>
    <scope>NUCLEOTIDE SEQUENCE [LARGE SCALE GENOMIC DNA]</scope>
</reference>
<dbReference type="STRING" id="72664.V4K8W5"/>
<dbReference type="OMA" id="PIQFLRT"/>
<gene>
    <name evidence="2" type="ORF">EUTSA_v10009763mg</name>
</gene>
<dbReference type="Gene3D" id="1.25.40.10">
    <property type="entry name" value="Tetratricopeptide repeat domain"/>
    <property type="match status" value="1"/>
</dbReference>